<gene>
    <name evidence="10" type="ORF">H8S75_12465</name>
</gene>
<dbReference type="RefSeq" id="WP_187021910.1">
    <property type="nucleotide sequence ID" value="NZ_JACOPB010000004.1"/>
</dbReference>
<comment type="caution">
    <text evidence="10">The sequence shown here is derived from an EMBL/GenBank/DDBJ whole genome shotgun (WGS) entry which is preliminary data.</text>
</comment>
<dbReference type="Pfam" id="PF00689">
    <property type="entry name" value="Cation_ATPase_C"/>
    <property type="match status" value="1"/>
</dbReference>
<name>A0ABR7H6E0_9FIRM</name>
<evidence type="ECO:0000256" key="3">
    <source>
        <dbReference type="ARBA" id="ARBA00022741"/>
    </source>
</evidence>
<keyword evidence="4" id="KW-0067">ATP-binding</keyword>
<dbReference type="SMART" id="SM00831">
    <property type="entry name" value="Cation_ATPase_N"/>
    <property type="match status" value="1"/>
</dbReference>
<feature type="transmembrane region" description="Helical" evidence="8">
    <location>
        <begin position="270"/>
        <end position="292"/>
    </location>
</feature>
<organism evidence="10 11">
    <name type="scientific">Hungatella hominis</name>
    <dbReference type="NCBI Taxonomy" id="2763050"/>
    <lineage>
        <taxon>Bacteria</taxon>
        <taxon>Bacillati</taxon>
        <taxon>Bacillota</taxon>
        <taxon>Clostridia</taxon>
        <taxon>Lachnospirales</taxon>
        <taxon>Lachnospiraceae</taxon>
        <taxon>Hungatella</taxon>
    </lineage>
</organism>
<dbReference type="SFLD" id="SFLDF00027">
    <property type="entry name" value="p-type_atpase"/>
    <property type="match status" value="1"/>
</dbReference>
<dbReference type="Gene3D" id="3.40.50.1000">
    <property type="entry name" value="HAD superfamily/HAD-like"/>
    <property type="match status" value="1"/>
</dbReference>
<feature type="transmembrane region" description="Helical" evidence="8">
    <location>
        <begin position="668"/>
        <end position="688"/>
    </location>
</feature>
<dbReference type="Proteomes" id="UP000634672">
    <property type="component" value="Unassembled WGS sequence"/>
</dbReference>
<dbReference type="InterPro" id="IPR036412">
    <property type="entry name" value="HAD-like_sf"/>
</dbReference>
<dbReference type="InterPro" id="IPR044492">
    <property type="entry name" value="P_typ_ATPase_HD_dom"/>
</dbReference>
<dbReference type="InterPro" id="IPR004014">
    <property type="entry name" value="ATPase_P-typ_cation-transptr_N"/>
</dbReference>
<feature type="transmembrane region" description="Helical" evidence="8">
    <location>
        <begin position="79"/>
        <end position="96"/>
    </location>
</feature>
<sequence>MKDWYQKDEQEILKELHVTKEGLTAGQAETLLLEKGENVLMEGKKKSVLAVFAEQFCDLLVVILIAAAIISMFSGNVESTIVIVAVIILNAVLGTVQHEKAKKSLESLKSLSSPNAKVIRGGQKIEVPSARVVPGDILLLEAGDMVVADGRILNNYSLQVNESSLTGESTNVDKEEGTIDGEMPLADRTNMVYSGSLVTYGRAMVVVTGTGMDTEIGKIASLMNATKEKKTPLQVSLDQFSGRLAAVIMVICAIVFALSLYRKMPVLDSLMFAVALAVAAIPEALSSIVTIVQAMGTQKMAKENAIIKELKAVESLGCVSVICSDKTGTLTQNKMTVQEIYIDGNTFRPEELDLHEQLHRYILYDSILTNDSTLVDGKGIGDPTEYALLEMARKVSVNDDVLRTMMLRLEEIPFDSDRKLMSTKYELHGVPTILTKGAVDVLLDRTTHIRTAEGIRDFTEADREEINRQNMEFSQNGLRVLAFAYKEVEDDHVLSLKTENGFTFLGLVAMVDPPREESKEAVSDAKRAGIRPVMITGDHKITATAIAKQIGIFEEGDLAVTGTELDAMSDQELDGKITKISVYARVSPENKIRIVDAWQRRGNIVSMTGDGVNDAPALKKADIGVAMGITGTEVSKDAASMILADDNFATIIKAVANGRNVYRNIKNAIQFLLSGNMAGILSVLYTSIMALPVPFAPVHLLFINLLTDSLPAIAIGMEPAEKDLLSQKPRNPKEGILTKEFMMKLFLQGGLIAVCTMTAFHLGLNQGGAAVASTMAFCTLTLARLFHGFNCRSSHSIFRIGFSGNWYSLGAFLAGVALLSLVMFVPFLERLFSVAPLTGSQIGLVYLLAVIPTVVIQLTKIVREQRLNNAFHQ</sequence>
<proteinExistence type="predicted"/>
<dbReference type="CDD" id="cd02089">
    <property type="entry name" value="P-type_ATPase_Ca_prok"/>
    <property type="match status" value="1"/>
</dbReference>
<dbReference type="Pfam" id="PF13246">
    <property type="entry name" value="Cation_ATPase"/>
    <property type="match status" value="1"/>
</dbReference>
<evidence type="ECO:0000256" key="5">
    <source>
        <dbReference type="ARBA" id="ARBA00022967"/>
    </source>
</evidence>
<keyword evidence="6 8" id="KW-1133">Transmembrane helix</keyword>
<dbReference type="SFLD" id="SFLDG00002">
    <property type="entry name" value="C1.7:_P-type_atpase_like"/>
    <property type="match status" value="1"/>
</dbReference>
<feature type="transmembrane region" description="Helical" evidence="8">
    <location>
        <begin position="48"/>
        <end position="73"/>
    </location>
</feature>
<dbReference type="InterPro" id="IPR023299">
    <property type="entry name" value="ATPase_P-typ_cyto_dom_N"/>
</dbReference>
<dbReference type="PROSITE" id="PS00154">
    <property type="entry name" value="ATPASE_E1_E2"/>
    <property type="match status" value="1"/>
</dbReference>
<feature type="domain" description="Cation-transporting P-type ATPase N-terminal" evidence="9">
    <location>
        <begin position="3"/>
        <end position="76"/>
    </location>
</feature>
<dbReference type="Gene3D" id="2.70.150.10">
    <property type="entry name" value="Calcium-transporting ATPase, cytoplasmic transduction domain A"/>
    <property type="match status" value="1"/>
</dbReference>
<keyword evidence="2 8" id="KW-0812">Transmembrane</keyword>
<dbReference type="EMBL" id="JACOPB010000004">
    <property type="protein sequence ID" value="MBC5708764.1"/>
    <property type="molecule type" value="Genomic_DNA"/>
</dbReference>
<dbReference type="SUPFAM" id="SSF56784">
    <property type="entry name" value="HAD-like"/>
    <property type="match status" value="1"/>
</dbReference>
<dbReference type="InterPro" id="IPR006068">
    <property type="entry name" value="ATPase_P-typ_cation-transptr_C"/>
</dbReference>
<feature type="transmembrane region" description="Helical" evidence="8">
    <location>
        <begin position="768"/>
        <end position="786"/>
    </location>
</feature>
<dbReference type="InterPro" id="IPR018303">
    <property type="entry name" value="ATPase_P-typ_P_site"/>
</dbReference>
<protein>
    <submittedName>
        <fullName evidence="10">Cation-translocating P-type ATPase</fullName>
    </submittedName>
</protein>
<dbReference type="InterPro" id="IPR023214">
    <property type="entry name" value="HAD_sf"/>
</dbReference>
<dbReference type="InterPro" id="IPR001757">
    <property type="entry name" value="P_typ_ATPase"/>
</dbReference>
<comment type="subcellular location">
    <subcellularLocation>
        <location evidence="1">Membrane</location>
        <topology evidence="1">Multi-pass membrane protein</topology>
    </subcellularLocation>
</comment>
<dbReference type="PRINTS" id="PR00120">
    <property type="entry name" value="HATPASE"/>
</dbReference>
<evidence type="ECO:0000313" key="11">
    <source>
        <dbReference type="Proteomes" id="UP000634672"/>
    </source>
</evidence>
<dbReference type="PRINTS" id="PR00119">
    <property type="entry name" value="CATATPASE"/>
</dbReference>
<evidence type="ECO:0000256" key="2">
    <source>
        <dbReference type="ARBA" id="ARBA00022692"/>
    </source>
</evidence>
<dbReference type="Gene3D" id="3.40.1110.10">
    <property type="entry name" value="Calcium-transporting ATPase, cytoplasmic domain N"/>
    <property type="match status" value="1"/>
</dbReference>
<keyword evidence="5" id="KW-1278">Translocase</keyword>
<evidence type="ECO:0000313" key="10">
    <source>
        <dbReference type="EMBL" id="MBC5708764.1"/>
    </source>
</evidence>
<dbReference type="SFLD" id="SFLDS00003">
    <property type="entry name" value="Haloacid_Dehalogenase"/>
    <property type="match status" value="1"/>
</dbReference>
<feature type="transmembrane region" description="Helical" evidence="8">
    <location>
        <begin position="834"/>
        <end position="856"/>
    </location>
</feature>
<keyword evidence="11" id="KW-1185">Reference proteome</keyword>
<evidence type="ECO:0000256" key="1">
    <source>
        <dbReference type="ARBA" id="ARBA00004141"/>
    </source>
</evidence>
<evidence type="ECO:0000256" key="4">
    <source>
        <dbReference type="ARBA" id="ARBA00022840"/>
    </source>
</evidence>
<dbReference type="InterPro" id="IPR059000">
    <property type="entry name" value="ATPase_P-type_domA"/>
</dbReference>
<dbReference type="PANTHER" id="PTHR42861">
    <property type="entry name" value="CALCIUM-TRANSPORTING ATPASE"/>
    <property type="match status" value="1"/>
</dbReference>
<dbReference type="Gene3D" id="1.20.1110.10">
    <property type="entry name" value="Calcium-transporting ATPase, transmembrane domain"/>
    <property type="match status" value="1"/>
</dbReference>
<evidence type="ECO:0000256" key="7">
    <source>
        <dbReference type="ARBA" id="ARBA00023136"/>
    </source>
</evidence>
<dbReference type="SUPFAM" id="SSF81665">
    <property type="entry name" value="Calcium ATPase, transmembrane domain M"/>
    <property type="match status" value="1"/>
</dbReference>
<accession>A0ABR7H6E0</accession>
<evidence type="ECO:0000259" key="9">
    <source>
        <dbReference type="SMART" id="SM00831"/>
    </source>
</evidence>
<dbReference type="NCBIfam" id="TIGR01494">
    <property type="entry name" value="ATPase_P-type"/>
    <property type="match status" value="2"/>
</dbReference>
<dbReference type="SUPFAM" id="SSF81653">
    <property type="entry name" value="Calcium ATPase, transduction domain A"/>
    <property type="match status" value="1"/>
</dbReference>
<keyword evidence="3" id="KW-0547">Nucleotide-binding</keyword>
<feature type="transmembrane region" description="Helical" evidence="8">
    <location>
        <begin position="806"/>
        <end position="828"/>
    </location>
</feature>
<keyword evidence="7 8" id="KW-0472">Membrane</keyword>
<evidence type="ECO:0000256" key="6">
    <source>
        <dbReference type="ARBA" id="ARBA00022989"/>
    </source>
</evidence>
<dbReference type="InterPro" id="IPR023298">
    <property type="entry name" value="ATPase_P-typ_TM_dom_sf"/>
</dbReference>
<dbReference type="Pfam" id="PF00690">
    <property type="entry name" value="Cation_ATPase_N"/>
    <property type="match status" value="1"/>
</dbReference>
<feature type="transmembrane region" description="Helical" evidence="8">
    <location>
        <begin position="240"/>
        <end position="258"/>
    </location>
</feature>
<dbReference type="Pfam" id="PF00122">
    <property type="entry name" value="E1-E2_ATPase"/>
    <property type="match status" value="1"/>
</dbReference>
<dbReference type="SUPFAM" id="SSF81660">
    <property type="entry name" value="Metal cation-transporting ATPase, ATP-binding domain N"/>
    <property type="match status" value="1"/>
</dbReference>
<evidence type="ECO:0000256" key="8">
    <source>
        <dbReference type="SAM" id="Phobius"/>
    </source>
</evidence>
<dbReference type="InterPro" id="IPR008250">
    <property type="entry name" value="ATPase_P-typ_transduc_dom_A_sf"/>
</dbReference>
<reference evidence="10 11" key="1">
    <citation type="submission" date="2020-08" db="EMBL/GenBank/DDBJ databases">
        <title>Genome public.</title>
        <authorList>
            <person name="Liu C."/>
            <person name="Sun Q."/>
        </authorList>
    </citation>
    <scope>NUCLEOTIDE SEQUENCE [LARGE SCALE GENOMIC DNA]</scope>
    <source>
        <strain evidence="10 11">NSJ-66</strain>
    </source>
</reference>